<feature type="domain" description="Opioid growth factor receptor (OGFr) conserved" evidence="1">
    <location>
        <begin position="1"/>
        <end position="127"/>
    </location>
</feature>
<dbReference type="RefSeq" id="WP_379730082.1">
    <property type="nucleotide sequence ID" value="NZ_JBHSZP010000028.1"/>
</dbReference>
<dbReference type="InterPro" id="IPR006757">
    <property type="entry name" value="OGF_rcpt"/>
</dbReference>
<dbReference type="PANTHER" id="PTHR14015">
    <property type="entry name" value="OPIOID GROWTH FACTOR RECEPTOR OGFR ZETA-TYPE OPIOID RECEPTOR"/>
    <property type="match status" value="1"/>
</dbReference>
<evidence type="ECO:0000259" key="1">
    <source>
        <dbReference type="Pfam" id="PF04664"/>
    </source>
</evidence>
<comment type="caution">
    <text evidence="2">The sequence shown here is derived from an EMBL/GenBank/DDBJ whole genome shotgun (WGS) entry which is preliminary data.</text>
</comment>
<dbReference type="Pfam" id="PF04664">
    <property type="entry name" value="OGFr_N"/>
    <property type="match status" value="1"/>
</dbReference>
<name>A0ABW2EXU7_9GAMM</name>
<keyword evidence="3" id="KW-1185">Reference proteome</keyword>
<keyword evidence="2" id="KW-0675">Receptor</keyword>
<protein>
    <submittedName>
        <fullName evidence="2">Opioid growth factor receptor-related protein</fullName>
    </submittedName>
</protein>
<proteinExistence type="predicted"/>
<dbReference type="Proteomes" id="UP001596411">
    <property type="component" value="Unassembled WGS sequence"/>
</dbReference>
<dbReference type="EMBL" id="JBHSZP010000028">
    <property type="protein sequence ID" value="MFC7090800.1"/>
    <property type="molecule type" value="Genomic_DNA"/>
</dbReference>
<dbReference type="PANTHER" id="PTHR14015:SF2">
    <property type="entry name" value="OPIOID GROWTH FACTOR RECEPTOR (OGFR) CONSERVED DOMAIN-CONTAINING PROTEIN"/>
    <property type="match status" value="1"/>
</dbReference>
<reference evidence="3" key="1">
    <citation type="journal article" date="2019" name="Int. J. Syst. Evol. Microbiol.">
        <title>The Global Catalogue of Microorganisms (GCM) 10K type strain sequencing project: providing services to taxonomists for standard genome sequencing and annotation.</title>
        <authorList>
            <consortium name="The Broad Institute Genomics Platform"/>
            <consortium name="The Broad Institute Genome Sequencing Center for Infectious Disease"/>
            <person name="Wu L."/>
            <person name="Ma J."/>
        </authorList>
    </citation>
    <scope>NUCLEOTIDE SEQUENCE [LARGE SCALE GENOMIC DNA]</scope>
    <source>
        <strain evidence="3">CGMCC 1.13666</strain>
    </source>
</reference>
<accession>A0ABW2EXU7</accession>
<organism evidence="2 3">
    <name type="scientific">Halomonas salifodinae</name>
    <dbReference type="NCBI Taxonomy" id="438745"/>
    <lineage>
        <taxon>Bacteria</taxon>
        <taxon>Pseudomonadati</taxon>
        <taxon>Pseudomonadota</taxon>
        <taxon>Gammaproteobacteria</taxon>
        <taxon>Oceanospirillales</taxon>
        <taxon>Halomonadaceae</taxon>
        <taxon>Halomonas</taxon>
    </lineage>
</organism>
<dbReference type="InterPro" id="IPR039574">
    <property type="entry name" value="OGFr"/>
</dbReference>
<evidence type="ECO:0000313" key="2">
    <source>
        <dbReference type="EMBL" id="MFC7090800.1"/>
    </source>
</evidence>
<gene>
    <name evidence="2" type="ORF">ACFQH5_14700</name>
</gene>
<evidence type="ECO:0000313" key="3">
    <source>
        <dbReference type="Proteomes" id="UP001596411"/>
    </source>
</evidence>
<sequence>MEHTHDYIQWLFPIPEAGRFNGFAPLLVEEARIAFADDESLRVKQRRSLDVMLAFFGLARRERIIDPLADLNMGEHIWLKRGGHNHLRISRIIRSLHLCHQPELAAAFQHAVITTQGVVSEQSLGYWRAATQT</sequence>